<dbReference type="InterPro" id="IPR051411">
    <property type="entry name" value="Polyketide_trans_af380"/>
</dbReference>
<reference evidence="4" key="1">
    <citation type="submission" date="2011-04" db="EMBL/GenBank/DDBJ databases">
        <title>Evolution of plant cell wall degrading machinery underlies the functional diversity of forest fungi.</title>
        <authorList>
            <consortium name="US DOE Joint Genome Institute (JGI-PGF)"/>
            <person name="Eastwood D.C."/>
            <person name="Floudas D."/>
            <person name="Binder M."/>
            <person name="Majcherczyk A."/>
            <person name="Schneider P."/>
            <person name="Aerts A."/>
            <person name="Asiegbu F.O."/>
            <person name="Baker S.E."/>
            <person name="Barry K."/>
            <person name="Bendiksby M."/>
            <person name="Blumentritt M."/>
            <person name="Coutinho P.M."/>
            <person name="Cullen D."/>
            <person name="Cullen D."/>
            <person name="Gathman A."/>
            <person name="Goodell B."/>
            <person name="Henrissat B."/>
            <person name="Ihrmark K."/>
            <person name="Kauserud H."/>
            <person name="Kohler A."/>
            <person name="LaButti K."/>
            <person name="Lapidus A."/>
            <person name="Lavin J.L."/>
            <person name="Lee Y.-H."/>
            <person name="Lindquist E."/>
            <person name="Lilly W."/>
            <person name="Lucas S."/>
            <person name="Morin E."/>
            <person name="Murat C."/>
            <person name="Oguiza J.A."/>
            <person name="Park J."/>
            <person name="Pisabarro A.G."/>
            <person name="Riley R."/>
            <person name="Rosling A."/>
            <person name="Salamov A."/>
            <person name="Schmidt O."/>
            <person name="Schmutz J."/>
            <person name="Skrede I."/>
            <person name="Stenlid J."/>
            <person name="Wiebenga A."/>
            <person name="Xie X."/>
            <person name="Kues U."/>
            <person name="Hibbett D.S."/>
            <person name="Hoffmeister D."/>
            <person name="Hogberg N."/>
            <person name="Martin F."/>
            <person name="Grigoriev I.V."/>
            <person name="Watkinson S.C."/>
        </authorList>
    </citation>
    <scope>NUCLEOTIDE SEQUENCE</scope>
    <source>
        <strain evidence="4">S7.9</strain>
    </source>
</reference>
<comment type="similarity">
    <text evidence="1">Belongs to the polyketide transferase af380 family.</text>
</comment>
<evidence type="ECO:0000313" key="4">
    <source>
        <dbReference type="EMBL" id="EGO24977.1"/>
    </source>
</evidence>
<dbReference type="InterPro" id="IPR029058">
    <property type="entry name" value="AB_hydrolase_fold"/>
</dbReference>
<dbReference type="AlphaFoldDB" id="F8NW98"/>
<evidence type="ECO:0000256" key="1">
    <source>
        <dbReference type="ARBA" id="ARBA00029464"/>
    </source>
</evidence>
<feature type="domain" description="Serine aminopeptidase S33" evidence="3">
    <location>
        <begin position="38"/>
        <end position="131"/>
    </location>
</feature>
<feature type="transmembrane region" description="Helical" evidence="2">
    <location>
        <begin position="114"/>
        <end position="135"/>
    </location>
</feature>
<dbReference type="Gene3D" id="3.40.50.1820">
    <property type="entry name" value="alpha/beta hydrolase"/>
    <property type="match status" value="1"/>
</dbReference>
<protein>
    <recommendedName>
        <fullName evidence="3">Serine aminopeptidase S33 domain-containing protein</fullName>
    </recommendedName>
</protein>
<dbReference type="HOGENOM" id="CLU_1807398_0_0_1"/>
<gene>
    <name evidence="4" type="ORF">SERLADRAFT_469007</name>
</gene>
<dbReference type="RefSeq" id="XP_007318996.1">
    <property type="nucleotide sequence ID" value="XM_007318934.1"/>
</dbReference>
<name>F8NW98_SERL9</name>
<keyword evidence="2" id="KW-1133">Transmembrane helix</keyword>
<accession>F8NW98</accession>
<dbReference type="PANTHER" id="PTHR47751:SF2">
    <property type="entry name" value="DLTD N-TERMINAL DOMAIN PROTEIN (AFU_ORTHOLOGUE AFUA_8G00380)-RELATED"/>
    <property type="match status" value="1"/>
</dbReference>
<dbReference type="EMBL" id="GL945434">
    <property type="protein sequence ID" value="EGO24977.1"/>
    <property type="molecule type" value="Genomic_DNA"/>
</dbReference>
<dbReference type="InterPro" id="IPR022742">
    <property type="entry name" value="Hydrolase_4"/>
</dbReference>
<proteinExistence type="inferred from homology"/>
<organism>
    <name type="scientific">Serpula lacrymans var. lacrymans (strain S7.9)</name>
    <name type="common">Dry rot fungus</name>
    <dbReference type="NCBI Taxonomy" id="578457"/>
    <lineage>
        <taxon>Eukaryota</taxon>
        <taxon>Fungi</taxon>
        <taxon>Dikarya</taxon>
        <taxon>Basidiomycota</taxon>
        <taxon>Agaricomycotina</taxon>
        <taxon>Agaricomycetes</taxon>
        <taxon>Agaricomycetidae</taxon>
        <taxon>Boletales</taxon>
        <taxon>Coniophorineae</taxon>
        <taxon>Serpulaceae</taxon>
        <taxon>Serpula</taxon>
    </lineage>
</organism>
<evidence type="ECO:0000256" key="2">
    <source>
        <dbReference type="SAM" id="Phobius"/>
    </source>
</evidence>
<dbReference type="GeneID" id="18819514"/>
<evidence type="ECO:0000259" key="3">
    <source>
        <dbReference type="Pfam" id="PF12146"/>
    </source>
</evidence>
<keyword evidence="2" id="KW-0472">Membrane</keyword>
<dbReference type="Pfam" id="PF12146">
    <property type="entry name" value="Hydrolase_4"/>
    <property type="match status" value="1"/>
</dbReference>
<dbReference type="OrthoDB" id="2498029at2759"/>
<dbReference type="KEGG" id="sla:SERLADRAFT_469007"/>
<dbReference type="PANTHER" id="PTHR47751">
    <property type="entry name" value="SUPERFAMILY HYDROLASE, PUTATIVE (AFU_ORTHOLOGUE AFUA_2G16580)-RELATED"/>
    <property type="match status" value="1"/>
</dbReference>
<dbReference type="Proteomes" id="UP000008064">
    <property type="component" value="Unassembled WGS sequence"/>
</dbReference>
<keyword evidence="2" id="KW-0812">Transmembrane</keyword>
<dbReference type="SUPFAM" id="SSF53474">
    <property type="entry name" value="alpha/beta-Hydrolases"/>
    <property type="match status" value="1"/>
</dbReference>
<sequence>MKTPTCYRRVDAHIPSATLGWNLSAWCYLPSDGSNASPVIIMGHGLSCTKAMQLEPFAKVFAAAGYACIVFDYRRWGNSDGTPRHCVSSKEQVEDYTSVVTYCKTSHEFNRRPIVLWGFSAAGAHCLTLAAEVTFPMSWARIF</sequence>